<name>D2A1D2_TRICA</name>
<dbReference type="EMBL" id="KQ971338">
    <property type="protein sequence ID" value="EFA02653.1"/>
    <property type="molecule type" value="Genomic_DNA"/>
</dbReference>
<keyword evidence="2" id="KW-1185">Reference proteome</keyword>
<proteinExistence type="predicted"/>
<dbReference type="HOGENOM" id="CLU_1391871_0_0_1"/>
<gene>
    <name evidence="1" type="primary">GLEAN_08374</name>
    <name evidence="1" type="ORF">TcasGA2_TC008374</name>
</gene>
<organism evidence="1 2">
    <name type="scientific">Tribolium castaneum</name>
    <name type="common">Red flour beetle</name>
    <dbReference type="NCBI Taxonomy" id="7070"/>
    <lineage>
        <taxon>Eukaryota</taxon>
        <taxon>Metazoa</taxon>
        <taxon>Ecdysozoa</taxon>
        <taxon>Arthropoda</taxon>
        <taxon>Hexapoda</taxon>
        <taxon>Insecta</taxon>
        <taxon>Pterygota</taxon>
        <taxon>Neoptera</taxon>
        <taxon>Endopterygota</taxon>
        <taxon>Coleoptera</taxon>
        <taxon>Polyphaga</taxon>
        <taxon>Cucujiformia</taxon>
        <taxon>Tenebrionidae</taxon>
        <taxon>Tenebrionidae incertae sedis</taxon>
        <taxon>Tribolium</taxon>
    </lineage>
</organism>
<reference evidence="1 2" key="1">
    <citation type="journal article" date="2008" name="Nature">
        <title>The genome of the model beetle and pest Tribolium castaneum.</title>
        <authorList>
            <consortium name="Tribolium Genome Sequencing Consortium"/>
            <person name="Richards S."/>
            <person name="Gibbs R.A."/>
            <person name="Weinstock G.M."/>
            <person name="Brown S.J."/>
            <person name="Denell R."/>
            <person name="Beeman R.W."/>
            <person name="Gibbs R."/>
            <person name="Beeman R.W."/>
            <person name="Brown S.J."/>
            <person name="Bucher G."/>
            <person name="Friedrich M."/>
            <person name="Grimmelikhuijzen C.J."/>
            <person name="Klingler M."/>
            <person name="Lorenzen M."/>
            <person name="Richards S."/>
            <person name="Roth S."/>
            <person name="Schroder R."/>
            <person name="Tautz D."/>
            <person name="Zdobnov E.M."/>
            <person name="Muzny D."/>
            <person name="Gibbs R.A."/>
            <person name="Weinstock G.M."/>
            <person name="Attaway T."/>
            <person name="Bell S."/>
            <person name="Buhay C.J."/>
            <person name="Chandrabose M.N."/>
            <person name="Chavez D."/>
            <person name="Clerk-Blankenburg K.P."/>
            <person name="Cree A."/>
            <person name="Dao M."/>
            <person name="Davis C."/>
            <person name="Chacko J."/>
            <person name="Dinh H."/>
            <person name="Dugan-Rocha S."/>
            <person name="Fowler G."/>
            <person name="Garner T.T."/>
            <person name="Garnes J."/>
            <person name="Gnirke A."/>
            <person name="Hawes A."/>
            <person name="Hernandez J."/>
            <person name="Hines S."/>
            <person name="Holder M."/>
            <person name="Hume J."/>
            <person name="Jhangiani S.N."/>
            <person name="Joshi V."/>
            <person name="Khan Z.M."/>
            <person name="Jackson L."/>
            <person name="Kovar C."/>
            <person name="Kowis A."/>
            <person name="Lee S."/>
            <person name="Lewis L.R."/>
            <person name="Margolis J."/>
            <person name="Morgan M."/>
            <person name="Nazareth L.V."/>
            <person name="Nguyen N."/>
            <person name="Okwuonu G."/>
            <person name="Parker D."/>
            <person name="Richards S."/>
            <person name="Ruiz S.J."/>
            <person name="Santibanez J."/>
            <person name="Savard J."/>
            <person name="Scherer S.E."/>
            <person name="Schneider B."/>
            <person name="Sodergren E."/>
            <person name="Tautz D."/>
            <person name="Vattahil S."/>
            <person name="Villasana D."/>
            <person name="White C.S."/>
            <person name="Wright R."/>
            <person name="Park Y."/>
            <person name="Beeman R.W."/>
            <person name="Lord J."/>
            <person name="Oppert B."/>
            <person name="Lorenzen M."/>
            <person name="Brown S."/>
            <person name="Wang L."/>
            <person name="Savard J."/>
            <person name="Tautz D."/>
            <person name="Richards S."/>
            <person name="Weinstock G."/>
            <person name="Gibbs R.A."/>
            <person name="Liu Y."/>
            <person name="Worley K."/>
            <person name="Weinstock G."/>
            <person name="Elsik C.G."/>
            <person name="Reese J.T."/>
            <person name="Elhaik E."/>
            <person name="Landan G."/>
            <person name="Graur D."/>
            <person name="Arensburger P."/>
            <person name="Atkinson P."/>
            <person name="Beeman R.W."/>
            <person name="Beidler J."/>
            <person name="Brown S.J."/>
            <person name="Demuth J.P."/>
            <person name="Drury D.W."/>
            <person name="Du Y.Z."/>
            <person name="Fujiwara H."/>
            <person name="Lorenzen M."/>
            <person name="Maselli V."/>
            <person name="Osanai M."/>
            <person name="Park Y."/>
            <person name="Robertson H.M."/>
            <person name="Tu Z."/>
            <person name="Wang J.J."/>
            <person name="Wang S."/>
            <person name="Richards S."/>
            <person name="Song H."/>
            <person name="Zhang L."/>
            <person name="Sodergren E."/>
            <person name="Werner D."/>
            <person name="Stanke M."/>
            <person name="Morgenstern B."/>
            <person name="Solovyev V."/>
            <person name="Kosarev P."/>
            <person name="Brown G."/>
            <person name="Chen H.C."/>
            <person name="Ermolaeva O."/>
            <person name="Hlavina W."/>
            <person name="Kapustin Y."/>
            <person name="Kiryutin B."/>
            <person name="Kitts P."/>
            <person name="Maglott D."/>
            <person name="Pruitt K."/>
            <person name="Sapojnikov V."/>
            <person name="Souvorov A."/>
            <person name="Mackey A.J."/>
            <person name="Waterhouse R.M."/>
            <person name="Wyder S."/>
            <person name="Zdobnov E.M."/>
            <person name="Zdobnov E.M."/>
            <person name="Wyder S."/>
            <person name="Kriventseva E.V."/>
            <person name="Kadowaki T."/>
            <person name="Bork P."/>
            <person name="Aranda M."/>
            <person name="Bao R."/>
            <person name="Beermann A."/>
            <person name="Berns N."/>
            <person name="Bolognesi R."/>
            <person name="Bonneton F."/>
            <person name="Bopp D."/>
            <person name="Brown S.J."/>
            <person name="Bucher G."/>
            <person name="Butts T."/>
            <person name="Chaumot A."/>
            <person name="Denell R.E."/>
            <person name="Ferrier D.E."/>
            <person name="Friedrich M."/>
            <person name="Gordon C.M."/>
            <person name="Jindra M."/>
            <person name="Klingler M."/>
            <person name="Lan Q."/>
            <person name="Lattorff H.M."/>
            <person name="Laudet V."/>
            <person name="von Levetsow C."/>
            <person name="Liu Z."/>
            <person name="Lutz R."/>
            <person name="Lynch J.A."/>
            <person name="da Fonseca R.N."/>
            <person name="Posnien N."/>
            <person name="Reuter R."/>
            <person name="Roth S."/>
            <person name="Savard J."/>
            <person name="Schinko J.B."/>
            <person name="Schmitt C."/>
            <person name="Schoppmeier M."/>
            <person name="Schroder R."/>
            <person name="Shippy T.D."/>
            <person name="Simonnet F."/>
            <person name="Marques-Souza H."/>
            <person name="Tautz D."/>
            <person name="Tomoyasu Y."/>
            <person name="Trauner J."/>
            <person name="Van der Zee M."/>
            <person name="Vervoort M."/>
            <person name="Wittkopp N."/>
            <person name="Wimmer E.A."/>
            <person name="Yang X."/>
            <person name="Jones A.K."/>
            <person name="Sattelle D.B."/>
            <person name="Ebert P.R."/>
            <person name="Nelson D."/>
            <person name="Scott J.G."/>
            <person name="Beeman R.W."/>
            <person name="Muthukrishnan S."/>
            <person name="Kramer K.J."/>
            <person name="Arakane Y."/>
            <person name="Beeman R.W."/>
            <person name="Zhu Q."/>
            <person name="Hogenkamp D."/>
            <person name="Dixit R."/>
            <person name="Oppert B."/>
            <person name="Jiang H."/>
            <person name="Zou Z."/>
            <person name="Marshall J."/>
            <person name="Elpidina E."/>
            <person name="Vinokurov K."/>
            <person name="Oppert C."/>
            <person name="Zou Z."/>
            <person name="Evans J."/>
            <person name="Lu Z."/>
            <person name="Zhao P."/>
            <person name="Sumathipala N."/>
            <person name="Altincicek B."/>
            <person name="Vilcinskas A."/>
            <person name="Williams M."/>
            <person name="Hultmark D."/>
            <person name="Hetru C."/>
            <person name="Jiang H."/>
            <person name="Grimmelikhuijzen C.J."/>
            <person name="Hauser F."/>
            <person name="Cazzamali G."/>
            <person name="Williamson M."/>
            <person name="Park Y."/>
            <person name="Li B."/>
            <person name="Tanaka Y."/>
            <person name="Predel R."/>
            <person name="Neupert S."/>
            <person name="Schachtner J."/>
            <person name="Verleyen P."/>
            <person name="Raible F."/>
            <person name="Bork P."/>
            <person name="Friedrich M."/>
            <person name="Walden K.K."/>
            <person name="Robertson H.M."/>
            <person name="Angeli S."/>
            <person name="Foret S."/>
            <person name="Bucher G."/>
            <person name="Schuetz S."/>
            <person name="Maleszka R."/>
            <person name="Wimmer E.A."/>
            <person name="Beeman R.W."/>
            <person name="Lorenzen M."/>
            <person name="Tomoyasu Y."/>
            <person name="Miller S.C."/>
            <person name="Grossmann D."/>
            <person name="Bucher G."/>
        </authorList>
    </citation>
    <scope>NUCLEOTIDE SEQUENCE [LARGE SCALE GENOMIC DNA]</scope>
    <source>
        <strain evidence="1 2">Georgia GA2</strain>
    </source>
</reference>
<evidence type="ECO:0000313" key="2">
    <source>
        <dbReference type="Proteomes" id="UP000007266"/>
    </source>
</evidence>
<dbReference type="AlphaFoldDB" id="D2A1D2"/>
<reference evidence="1 2" key="2">
    <citation type="journal article" date="2010" name="Nucleic Acids Res.">
        <title>BeetleBase in 2010: revisions to provide comprehensive genomic information for Tribolium castaneum.</title>
        <authorList>
            <person name="Kim H.S."/>
            <person name="Murphy T."/>
            <person name="Xia J."/>
            <person name="Caragea D."/>
            <person name="Park Y."/>
            <person name="Beeman R.W."/>
            <person name="Lorenzen M.D."/>
            <person name="Butcher S."/>
            <person name="Manak J.R."/>
            <person name="Brown S.J."/>
        </authorList>
    </citation>
    <scope>GENOME REANNOTATION</scope>
    <source>
        <strain evidence="1 2">Georgia GA2</strain>
    </source>
</reference>
<dbReference type="InParanoid" id="D2A1D2"/>
<dbReference type="Proteomes" id="UP000007266">
    <property type="component" value="Linkage group 4"/>
</dbReference>
<protein>
    <submittedName>
        <fullName evidence="1">Uncharacterized protein</fullName>
    </submittedName>
</protein>
<sequence length="196" mass="23034">MFILYCSASYIYGNLAGTIESPPPMDKFEHDKGVTINLHKPKLKNRQRESIKTDFLIIELYRTENIIIVEKIHYMPFRLSLLLPKRLEKRQHELWKNYGGIITNIKIKLSTPRCALFSPKFVTYRHWSIHKQEKKSVKLFPTLKNSFLKAAQCFSVDKFITSTNKFSCGTYAYRGVENRDDLYRRKAGLLKSPLRI</sequence>
<accession>D2A1D2</accession>
<evidence type="ECO:0000313" key="1">
    <source>
        <dbReference type="EMBL" id="EFA02653.1"/>
    </source>
</evidence>